<organism evidence="1 2">
    <name type="scientific">Marinomonas ushuaiensis DSM 15871</name>
    <dbReference type="NCBI Taxonomy" id="1122207"/>
    <lineage>
        <taxon>Bacteria</taxon>
        <taxon>Pseudomonadati</taxon>
        <taxon>Pseudomonadota</taxon>
        <taxon>Gammaproteobacteria</taxon>
        <taxon>Oceanospirillales</taxon>
        <taxon>Oceanospirillaceae</taxon>
        <taxon>Marinomonas</taxon>
    </lineage>
</organism>
<dbReference type="AlphaFoldDB" id="X7E791"/>
<dbReference type="eggNOG" id="COG3039">
    <property type="taxonomic scope" value="Bacteria"/>
</dbReference>
<reference evidence="1 2" key="1">
    <citation type="submission" date="2014-01" db="EMBL/GenBank/DDBJ databases">
        <title>Marinomonas ushuaiensis DSM 15871 Genome Sequencing.</title>
        <authorList>
            <person name="Lai Q."/>
            <person name="Shao Z.S."/>
        </authorList>
    </citation>
    <scope>NUCLEOTIDE SEQUENCE [LARGE SCALE GENOMIC DNA]</scope>
    <source>
        <strain evidence="1 2">DSM 15871</strain>
    </source>
</reference>
<proteinExistence type="predicted"/>
<sequence>MSHQLTFADSEFNNKCRKTRKEIFLARMDNLMPWQLEAVIEPFYSNAGKSSEANFLAAIST</sequence>
<dbReference type="EMBL" id="JAMB01000005">
    <property type="protein sequence ID" value="ETX11023.1"/>
    <property type="molecule type" value="Genomic_DNA"/>
</dbReference>
<keyword evidence="2" id="KW-1185">Reference proteome</keyword>
<protein>
    <submittedName>
        <fullName evidence="1">Transposase</fullName>
    </submittedName>
</protein>
<evidence type="ECO:0000313" key="1">
    <source>
        <dbReference type="EMBL" id="ETX11023.1"/>
    </source>
</evidence>
<comment type="caution">
    <text evidence="1">The sequence shown here is derived from an EMBL/GenBank/DDBJ whole genome shotgun (WGS) entry which is preliminary data.</text>
</comment>
<dbReference type="STRING" id="1122207.MUS1_11615"/>
<gene>
    <name evidence="1" type="ORF">MUS1_11615</name>
</gene>
<name>X7E791_9GAMM</name>
<dbReference type="PATRIC" id="fig|1122207.3.peg.1454"/>
<accession>X7E791</accession>
<evidence type="ECO:0000313" key="2">
    <source>
        <dbReference type="Proteomes" id="UP000054058"/>
    </source>
</evidence>
<dbReference type="Proteomes" id="UP000054058">
    <property type="component" value="Unassembled WGS sequence"/>
</dbReference>